<reference evidence="1" key="1">
    <citation type="submission" date="2014-11" db="EMBL/GenBank/DDBJ databases">
        <authorList>
            <person name="Amaro Gonzalez C."/>
        </authorList>
    </citation>
    <scope>NUCLEOTIDE SEQUENCE</scope>
</reference>
<evidence type="ECO:0000313" key="1">
    <source>
        <dbReference type="EMBL" id="JAH53800.1"/>
    </source>
</evidence>
<protein>
    <submittedName>
        <fullName evidence="1">Uncharacterized protein</fullName>
    </submittedName>
</protein>
<organism evidence="1">
    <name type="scientific">Anguilla anguilla</name>
    <name type="common">European freshwater eel</name>
    <name type="synonym">Muraena anguilla</name>
    <dbReference type="NCBI Taxonomy" id="7936"/>
    <lineage>
        <taxon>Eukaryota</taxon>
        <taxon>Metazoa</taxon>
        <taxon>Chordata</taxon>
        <taxon>Craniata</taxon>
        <taxon>Vertebrata</taxon>
        <taxon>Euteleostomi</taxon>
        <taxon>Actinopterygii</taxon>
        <taxon>Neopterygii</taxon>
        <taxon>Teleostei</taxon>
        <taxon>Anguilliformes</taxon>
        <taxon>Anguillidae</taxon>
        <taxon>Anguilla</taxon>
    </lineage>
</organism>
<sequence length="31" mass="3506">MCFVRPLHTGVCMTVCFKLKLVLPLTLDTLL</sequence>
<proteinExistence type="predicted"/>
<name>A0A0E9TLT9_ANGAN</name>
<reference evidence="1" key="2">
    <citation type="journal article" date="2015" name="Fish Shellfish Immunol.">
        <title>Early steps in the European eel (Anguilla anguilla)-Vibrio vulnificus interaction in the gills: Role of the RtxA13 toxin.</title>
        <authorList>
            <person name="Callol A."/>
            <person name="Pajuelo D."/>
            <person name="Ebbesson L."/>
            <person name="Teles M."/>
            <person name="MacKenzie S."/>
            <person name="Amaro C."/>
        </authorList>
    </citation>
    <scope>NUCLEOTIDE SEQUENCE</scope>
</reference>
<dbReference type="AlphaFoldDB" id="A0A0E9TLT9"/>
<accession>A0A0E9TLT9</accession>
<dbReference type="EMBL" id="GBXM01054777">
    <property type="protein sequence ID" value="JAH53800.1"/>
    <property type="molecule type" value="Transcribed_RNA"/>
</dbReference>